<keyword evidence="2" id="KW-0479">Metal-binding</keyword>
<dbReference type="GO" id="GO:0009231">
    <property type="term" value="P:riboflavin biosynthetic process"/>
    <property type="evidence" value="ECO:0007669"/>
    <property type="project" value="TreeGrafter"/>
</dbReference>
<evidence type="ECO:0000256" key="4">
    <source>
        <dbReference type="ARBA" id="ARBA00022833"/>
    </source>
</evidence>
<dbReference type="Proteomes" id="UP000006633">
    <property type="component" value="Chromosome"/>
</dbReference>
<dbReference type="Gene3D" id="3.40.50.10310">
    <property type="entry name" value="Creatininase"/>
    <property type="match status" value="1"/>
</dbReference>
<dbReference type="InterPro" id="IPR024087">
    <property type="entry name" value="Creatininase-like_sf"/>
</dbReference>
<dbReference type="InterPro" id="IPR031034">
    <property type="entry name" value="Creatininase"/>
</dbReference>
<dbReference type="OrthoDB" id="9801445at2"/>
<dbReference type="GO" id="GO:0006601">
    <property type="term" value="P:creatine biosynthetic process"/>
    <property type="evidence" value="ECO:0007669"/>
    <property type="project" value="InterPro"/>
</dbReference>
<dbReference type="GO" id="GO:0046872">
    <property type="term" value="F:metal ion binding"/>
    <property type="evidence" value="ECO:0007669"/>
    <property type="project" value="UniProtKB-KW"/>
</dbReference>
<name>D7AA96_ANCN5</name>
<protein>
    <submittedName>
        <fullName evidence="6">Creatininase</fullName>
    </submittedName>
</protein>
<evidence type="ECO:0000256" key="2">
    <source>
        <dbReference type="ARBA" id="ARBA00022723"/>
    </source>
</evidence>
<dbReference type="HOGENOM" id="CLU_055029_3_1_5"/>
<evidence type="ECO:0000313" key="7">
    <source>
        <dbReference type="Proteomes" id="UP000006633"/>
    </source>
</evidence>
<dbReference type="GO" id="GO:0047789">
    <property type="term" value="F:creatininase activity"/>
    <property type="evidence" value="ECO:0007669"/>
    <property type="project" value="InterPro"/>
</dbReference>
<dbReference type="STRING" id="639283.Snov_3611"/>
<dbReference type="GO" id="GO:0006602">
    <property type="term" value="P:creatinine catabolic process"/>
    <property type="evidence" value="ECO:0007669"/>
    <property type="project" value="InterPro"/>
</dbReference>
<organism evidence="6 7">
    <name type="scientific">Ancylobacter novellus (strain ATCC 8093 / DSM 506 / JCM 20403 / CCM 1077 / IAM 12100 / NBRC 12443 / NCIMB 10456)</name>
    <name type="common">Starkeya novella</name>
    <dbReference type="NCBI Taxonomy" id="639283"/>
    <lineage>
        <taxon>Bacteria</taxon>
        <taxon>Pseudomonadati</taxon>
        <taxon>Pseudomonadota</taxon>
        <taxon>Alphaproteobacteria</taxon>
        <taxon>Hyphomicrobiales</taxon>
        <taxon>Xanthobacteraceae</taxon>
        <taxon>Ancylobacter</taxon>
    </lineage>
</organism>
<dbReference type="PANTHER" id="PTHR35005:SF1">
    <property type="entry name" value="2-AMINO-5-FORMYLAMINO-6-RIBOSYLAMINOPYRIMIDIN-4(3H)-ONE 5'-MONOPHOSPHATE DEFORMYLASE"/>
    <property type="match status" value="1"/>
</dbReference>
<comment type="similarity">
    <text evidence="5">Belongs to the creatininase superfamily.</text>
</comment>
<evidence type="ECO:0000313" key="6">
    <source>
        <dbReference type="EMBL" id="ADH90883.1"/>
    </source>
</evidence>
<dbReference type="RefSeq" id="WP_013168384.1">
    <property type="nucleotide sequence ID" value="NC_014217.1"/>
</dbReference>
<accession>D7AA96</accession>
<dbReference type="InterPro" id="IPR003785">
    <property type="entry name" value="Creatininase/forma_Hydrolase"/>
</dbReference>
<evidence type="ECO:0000256" key="1">
    <source>
        <dbReference type="ARBA" id="ARBA00001947"/>
    </source>
</evidence>
<reference evidence="6 7" key="1">
    <citation type="journal article" date="2012" name="Stand. Genomic Sci.">
        <title>Complete genome sequence of the facultatively chemolithoautotrophic and methylotrophic alpha Proteobacterium Starkeya novella type strain (ATCC 8093(T)).</title>
        <authorList>
            <person name="Kappler U."/>
            <person name="Davenport K."/>
            <person name="Beatson S."/>
            <person name="Lucas S."/>
            <person name="Lapidus A."/>
            <person name="Copeland A."/>
            <person name="Berry K.W."/>
            <person name="Glavina Del Rio T."/>
            <person name="Hammon N."/>
            <person name="Dalin E."/>
            <person name="Tice H."/>
            <person name="Pitluck S."/>
            <person name="Richardson P."/>
            <person name="Bruce D."/>
            <person name="Goodwin L.A."/>
            <person name="Han C."/>
            <person name="Tapia R."/>
            <person name="Detter J.C."/>
            <person name="Chang Y.J."/>
            <person name="Jeffries C.D."/>
            <person name="Land M."/>
            <person name="Hauser L."/>
            <person name="Kyrpides N.C."/>
            <person name="Goker M."/>
            <person name="Ivanova N."/>
            <person name="Klenk H.P."/>
            <person name="Woyke T."/>
        </authorList>
    </citation>
    <scope>NUCLEOTIDE SEQUENCE [LARGE SCALE GENOMIC DNA]</scope>
    <source>
        <strain evidence="7">ATCC 8093 / DSM 506 / JCM 20403 / CCM 1077 / IAM 12100 / NBRC 12443 / NCIMB 10456</strain>
    </source>
</reference>
<keyword evidence="7" id="KW-1185">Reference proteome</keyword>
<proteinExistence type="inferred from homology"/>
<dbReference type="AlphaFoldDB" id="D7AA96"/>
<evidence type="ECO:0000256" key="5">
    <source>
        <dbReference type="ARBA" id="ARBA00024029"/>
    </source>
</evidence>
<sequence>MASTLIADLTWYDFAERVKEDPIVFLPIGSVEQHGPHLPLATDTLLPLAVAQQVADRVGGLVAPPVAYGYKSQPKSGGGNHFPGTLSLDAGVLIGLVRNIVNELVRHGVRRIVLFDGHMENQWFLVEAADLALRDQAMLGRTDVRIVKLGYWEFITKATEKVLFPDGFPSWELEHAAVMETSVMLHIRPDLVREELIPDDPAADFPPYDIYPFDTRPIPPTGVLSSAKAASAAKGEAVLAQVVPDIADALIKAFEAPTS</sequence>
<dbReference type="KEGG" id="sno:Snov_3611"/>
<dbReference type="SUPFAM" id="SSF102215">
    <property type="entry name" value="Creatininase"/>
    <property type="match status" value="1"/>
</dbReference>
<dbReference type="eggNOG" id="COG1402">
    <property type="taxonomic scope" value="Bacteria"/>
</dbReference>
<dbReference type="PANTHER" id="PTHR35005">
    <property type="entry name" value="3-DEHYDRO-SCYLLO-INOSOSE HYDROLASE"/>
    <property type="match status" value="1"/>
</dbReference>
<gene>
    <name evidence="6" type="ordered locus">Snov_3611</name>
</gene>
<keyword evidence="4" id="KW-0862">Zinc</keyword>
<dbReference type="NCBIfam" id="TIGR04448">
    <property type="entry name" value="creatininase"/>
    <property type="match status" value="1"/>
</dbReference>
<dbReference type="EMBL" id="CP002026">
    <property type="protein sequence ID" value="ADH90883.1"/>
    <property type="molecule type" value="Genomic_DNA"/>
</dbReference>
<evidence type="ECO:0000256" key="3">
    <source>
        <dbReference type="ARBA" id="ARBA00022801"/>
    </source>
</evidence>
<dbReference type="GO" id="GO:0016811">
    <property type="term" value="F:hydrolase activity, acting on carbon-nitrogen (but not peptide) bonds, in linear amides"/>
    <property type="evidence" value="ECO:0007669"/>
    <property type="project" value="TreeGrafter"/>
</dbReference>
<dbReference type="Pfam" id="PF02633">
    <property type="entry name" value="Creatininase"/>
    <property type="match status" value="1"/>
</dbReference>
<keyword evidence="3" id="KW-0378">Hydrolase</keyword>
<comment type="cofactor">
    <cofactor evidence="1">
        <name>Zn(2+)</name>
        <dbReference type="ChEBI" id="CHEBI:29105"/>
    </cofactor>
</comment>